<dbReference type="Proteomes" id="UP001165677">
    <property type="component" value="Unassembled WGS sequence"/>
</dbReference>
<evidence type="ECO:0000313" key="1">
    <source>
        <dbReference type="EMBL" id="MCW1147805.1"/>
    </source>
</evidence>
<dbReference type="RefSeq" id="WP_264368639.1">
    <property type="nucleotide sequence ID" value="NZ_JAPCIO010000003.1"/>
</dbReference>
<sequence>MKFNLGIVFIFLLSSCSIKNYNSIENLKELHNHQNPDKLIFLNKKNFNPSKKIFKKINGKITNDFVYIFSWVNHLPIAGTKHFKALIYDKNSKEVFYVNNTFEDSKTILFSKNVKNFKEEKLILKCYNNGIIDSLLILKPRFVSSEIGASYYIFDSNEKKVYFLSNFTLVGDN</sequence>
<keyword evidence="2" id="KW-1185">Reference proteome</keyword>
<dbReference type="PROSITE" id="PS51257">
    <property type="entry name" value="PROKAR_LIPOPROTEIN"/>
    <property type="match status" value="1"/>
</dbReference>
<accession>A0ABT3EGW6</accession>
<proteinExistence type="predicted"/>
<dbReference type="EMBL" id="JAPCIO010000003">
    <property type="protein sequence ID" value="MCW1147805.1"/>
    <property type="molecule type" value="Genomic_DNA"/>
</dbReference>
<organism evidence="1 2">
    <name type="scientific">Flavobacterium lacisediminis</name>
    <dbReference type="NCBI Taxonomy" id="2989705"/>
    <lineage>
        <taxon>Bacteria</taxon>
        <taxon>Pseudomonadati</taxon>
        <taxon>Bacteroidota</taxon>
        <taxon>Flavobacteriia</taxon>
        <taxon>Flavobacteriales</taxon>
        <taxon>Flavobacteriaceae</taxon>
        <taxon>Flavobacterium</taxon>
    </lineage>
</organism>
<name>A0ABT3EGW6_9FLAO</name>
<protein>
    <recommendedName>
        <fullName evidence="3">Lipoprotein</fullName>
    </recommendedName>
</protein>
<reference evidence="1" key="1">
    <citation type="submission" date="2022-10" db="EMBL/GenBank/DDBJ databases">
        <title>Flavobacterium sp. nov., a bacterium isolated from lake sediment.</title>
        <authorList>
            <person name="Qu J.-H."/>
        </authorList>
    </citation>
    <scope>NUCLEOTIDE SEQUENCE</scope>
    <source>
        <strain evidence="1">TH16-21</strain>
    </source>
</reference>
<gene>
    <name evidence="1" type="ORF">OJ995_06200</name>
</gene>
<evidence type="ECO:0008006" key="3">
    <source>
        <dbReference type="Google" id="ProtNLM"/>
    </source>
</evidence>
<comment type="caution">
    <text evidence="1">The sequence shown here is derived from an EMBL/GenBank/DDBJ whole genome shotgun (WGS) entry which is preliminary data.</text>
</comment>
<evidence type="ECO:0000313" key="2">
    <source>
        <dbReference type="Proteomes" id="UP001165677"/>
    </source>
</evidence>